<comment type="caution">
    <text evidence="6">The sequence shown here is derived from an EMBL/GenBank/DDBJ whole genome shotgun (WGS) entry which is preliminary data.</text>
</comment>
<dbReference type="InterPro" id="IPR011009">
    <property type="entry name" value="Kinase-like_dom_sf"/>
</dbReference>
<dbReference type="Proteomes" id="UP001177120">
    <property type="component" value="Unassembled WGS sequence"/>
</dbReference>
<dbReference type="Pfam" id="PF13432">
    <property type="entry name" value="TPR_16"/>
    <property type="match status" value="2"/>
</dbReference>
<dbReference type="Gene3D" id="1.25.40.10">
    <property type="entry name" value="Tetratricopeptide repeat domain"/>
    <property type="match status" value="3"/>
</dbReference>
<dbReference type="InterPro" id="IPR011990">
    <property type="entry name" value="TPR-like_helical_dom_sf"/>
</dbReference>
<dbReference type="SUPFAM" id="SSF48452">
    <property type="entry name" value="TPR-like"/>
    <property type="match status" value="1"/>
</dbReference>
<dbReference type="RefSeq" id="WP_205496579.1">
    <property type="nucleotide sequence ID" value="NZ_JAFHAP010000013.1"/>
</dbReference>
<evidence type="ECO:0000313" key="7">
    <source>
        <dbReference type="Proteomes" id="UP001177120"/>
    </source>
</evidence>
<evidence type="ECO:0000313" key="6">
    <source>
        <dbReference type="EMBL" id="MBN2910536.1"/>
    </source>
</evidence>
<dbReference type="SMART" id="SM00028">
    <property type="entry name" value="TPR"/>
    <property type="match status" value="6"/>
</dbReference>
<keyword evidence="7" id="KW-1185">Reference proteome</keyword>
<feature type="repeat" description="TPR" evidence="3">
    <location>
        <begin position="589"/>
        <end position="622"/>
    </location>
</feature>
<evidence type="ECO:0000256" key="1">
    <source>
        <dbReference type="ARBA" id="ARBA00022737"/>
    </source>
</evidence>
<dbReference type="PANTHER" id="PTHR45586">
    <property type="entry name" value="TPR REPEAT-CONTAINING PROTEIN PA4667"/>
    <property type="match status" value="1"/>
</dbReference>
<keyword evidence="5" id="KW-0812">Transmembrane</keyword>
<accession>A0ABS2WM58</accession>
<evidence type="ECO:0000256" key="2">
    <source>
        <dbReference type="ARBA" id="ARBA00022803"/>
    </source>
</evidence>
<feature type="region of interest" description="Disordered" evidence="4">
    <location>
        <begin position="237"/>
        <end position="280"/>
    </location>
</feature>
<gene>
    <name evidence="6" type="ORF">JQC72_13600</name>
</gene>
<proteinExistence type="predicted"/>
<dbReference type="InterPro" id="IPR051012">
    <property type="entry name" value="CellSynth/LPSAsmb/PSIAsmb"/>
</dbReference>
<dbReference type="PANTHER" id="PTHR45586:SF1">
    <property type="entry name" value="LIPOPOLYSACCHARIDE ASSEMBLY PROTEIN B"/>
    <property type="match status" value="1"/>
</dbReference>
<keyword evidence="5" id="KW-0472">Membrane</keyword>
<dbReference type="PROSITE" id="PS50005">
    <property type="entry name" value="TPR"/>
    <property type="match status" value="3"/>
</dbReference>
<protein>
    <submittedName>
        <fullName evidence="6">Tetratricopeptide repeat protein</fullName>
    </submittedName>
</protein>
<name>A0ABS2WM58_9BACL</name>
<sequence length="634" mass="71548">MRNAHKGEWIRNTYEVLQVFPLQLGTLYFTRFHPDPTKTDVTRADTRFILAVPATSQATDAPLAALLERDESRFVSVEAVFVEEETMYWVYRRMPSTWLAYRLLSNHRVPEREIPALLQQVVRTWMQVERNDEWTFIHPENLFLEDSGQVRFLYGGPAWLTRPPLFPPNEGVRLGLLAYSLLTGRRMPLHVPMETLLSLPEDPVVPNAWKSFLRQMCQASSTNVPSWDKTLELLEQTSRTLSSPETPGRGHAATDPATVTAKKASSVSERTSPAPHVPTASGPWWKRRAVRLGAAAIGGLMLLTATGWGITQMFVSNSDRAALSPSQSKQAAIWYNQSLAAYQAKQYDRALELGKKALAADPSKQGYYLHVAKLHQIQGDFQNGVQVMKQAVKRFPQDPAMQDGLAMQSYYAKDFMAAKAASDKAVQMNPSNPGYFYHNGKILAALGDYAHAAEMLKKAIALDNRQPYYHYDLSVYQYRLGQIDPAIQSAKTASGMDGDNPRYKMMLGILYLKKRELANENPSLLPEEKEAQKRKWAQEAVRVFDPLVKKHELNEGGYYYASVAFYYAGRLPEAANAIQQALKANNRHALYHYHYGVVLAASGKRNEAIAQFQQAVRLEPNHPLYKKALDQLQK</sequence>
<reference evidence="6" key="1">
    <citation type="journal article" date="2024" name="Int. J. Syst. Evol. Microbiol.">
        <title>Polycladomyces zharkentensis sp. nov., a novel thermophilic cellulose- and starch-degrading member of the Bacillota from a geothermal aquifer in Kazakhstan.</title>
        <authorList>
            <person name="Mashzhan A."/>
            <person name="Kistaubayeva A."/>
            <person name="Javier-Lopez R."/>
            <person name="Bissenova U."/>
            <person name="Bissenbay A."/>
            <person name="Birkeland N.K."/>
        </authorList>
    </citation>
    <scope>NUCLEOTIDE SEQUENCE</scope>
    <source>
        <strain evidence="6">ZKZ2T</strain>
    </source>
</reference>
<evidence type="ECO:0000256" key="3">
    <source>
        <dbReference type="PROSITE-ProRule" id="PRU00339"/>
    </source>
</evidence>
<keyword evidence="5" id="KW-1133">Transmembrane helix</keyword>
<feature type="transmembrane region" description="Helical" evidence="5">
    <location>
        <begin position="289"/>
        <end position="310"/>
    </location>
</feature>
<dbReference type="EMBL" id="JAFHAP010000013">
    <property type="protein sequence ID" value="MBN2910536.1"/>
    <property type="molecule type" value="Genomic_DNA"/>
</dbReference>
<evidence type="ECO:0000256" key="4">
    <source>
        <dbReference type="SAM" id="MobiDB-lite"/>
    </source>
</evidence>
<feature type="repeat" description="TPR" evidence="3">
    <location>
        <begin position="433"/>
        <end position="466"/>
    </location>
</feature>
<dbReference type="Pfam" id="PF14559">
    <property type="entry name" value="TPR_19"/>
    <property type="match status" value="1"/>
</dbReference>
<feature type="repeat" description="TPR" evidence="3">
    <location>
        <begin position="331"/>
        <end position="364"/>
    </location>
</feature>
<dbReference type="InterPro" id="IPR019734">
    <property type="entry name" value="TPR_rpt"/>
</dbReference>
<keyword evidence="1" id="KW-0677">Repeat</keyword>
<dbReference type="SUPFAM" id="SSF56112">
    <property type="entry name" value="Protein kinase-like (PK-like)"/>
    <property type="match status" value="1"/>
</dbReference>
<keyword evidence="2 3" id="KW-0802">TPR repeat</keyword>
<evidence type="ECO:0000256" key="5">
    <source>
        <dbReference type="SAM" id="Phobius"/>
    </source>
</evidence>
<organism evidence="6 7">
    <name type="scientific">Polycladomyces zharkentensis</name>
    <dbReference type="NCBI Taxonomy" id="2807616"/>
    <lineage>
        <taxon>Bacteria</taxon>
        <taxon>Bacillati</taxon>
        <taxon>Bacillota</taxon>
        <taxon>Bacilli</taxon>
        <taxon>Bacillales</taxon>
        <taxon>Thermoactinomycetaceae</taxon>
        <taxon>Polycladomyces</taxon>
    </lineage>
</organism>